<sequence length="289" mass="31992">MEIQFERRIHFTKMTGSGNDFIIIDNRDQLIDADNCRGLVSSVCRRKLSVGADGLILIENDPEVDFKWRFFNADGGEAEMCGNGARCAARFAYLKGIASKPSMAFRTIAGIIEAEIKNERVKIRMTPPHSLKLDFFLEAGGTKPFCLQFINTGVPHVVHFVEDDAALDSADVFNLGRTLRYHSHFQPAGTNVNFARVHAPHSISVRTYERGVEDETLACGTGSIAVALVASAKGLAASPVDVKTRSGETLTIYFEKSSNHDPVDFREVYLEGDAKVVYEAELWDETLIQ</sequence>
<dbReference type="Pfam" id="PF01678">
    <property type="entry name" value="DAP_epimerase"/>
    <property type="match status" value="2"/>
</dbReference>
<feature type="binding site" evidence="8">
    <location>
        <position position="191"/>
    </location>
    <ligand>
        <name>substrate</name>
    </ligand>
</feature>
<feature type="binding site" evidence="8">
    <location>
        <begin position="209"/>
        <end position="210"/>
    </location>
    <ligand>
        <name>substrate</name>
    </ligand>
</feature>
<evidence type="ECO:0000256" key="9">
    <source>
        <dbReference type="PROSITE-ProRule" id="PRU10125"/>
    </source>
</evidence>
<dbReference type="PANTHER" id="PTHR31689:SF0">
    <property type="entry name" value="DIAMINOPIMELATE EPIMERASE"/>
    <property type="match status" value="1"/>
</dbReference>
<dbReference type="EC" id="5.1.1.7" evidence="3 8"/>
<feature type="binding site" evidence="8">
    <location>
        <begin position="82"/>
        <end position="83"/>
    </location>
    <ligand>
        <name>substrate</name>
    </ligand>
</feature>
<dbReference type="RefSeq" id="WP_281792508.1">
    <property type="nucleotide sequence ID" value="NZ_BSDR01000001.1"/>
</dbReference>
<dbReference type="HAMAP" id="MF_00197">
    <property type="entry name" value="DAP_epimerase"/>
    <property type="match status" value="1"/>
</dbReference>
<protein>
    <recommendedName>
        <fullName evidence="3 8">Diaminopimelate epimerase</fullName>
        <shortName evidence="8">DAP epimerase</shortName>
        <ecNumber evidence="3 8">5.1.1.7</ecNumber>
    </recommendedName>
    <alternativeName>
        <fullName evidence="8">PLP-independent amino acid racemase</fullName>
    </alternativeName>
</protein>
<feature type="binding site" evidence="8">
    <location>
        <position position="19"/>
    </location>
    <ligand>
        <name>substrate</name>
    </ligand>
</feature>
<dbReference type="GO" id="GO:0005829">
    <property type="term" value="C:cytosol"/>
    <property type="evidence" value="ECO:0007669"/>
    <property type="project" value="TreeGrafter"/>
</dbReference>
<feature type="active site" description="Proton acceptor" evidence="8">
    <location>
        <position position="219"/>
    </location>
</feature>
<keyword evidence="11" id="KW-1185">Reference proteome</keyword>
<keyword evidence="6 8" id="KW-0413">Isomerase</keyword>
<dbReference type="Proteomes" id="UP001144372">
    <property type="component" value="Unassembled WGS sequence"/>
</dbReference>
<comment type="caution">
    <text evidence="10">The sequence shown here is derived from an EMBL/GenBank/DDBJ whole genome shotgun (WGS) entry which is preliminary data.</text>
</comment>
<evidence type="ECO:0000256" key="8">
    <source>
        <dbReference type="HAMAP-Rule" id="MF_00197"/>
    </source>
</evidence>
<feature type="site" description="Could be important to modulate the pK values of the two catalytic cysteine residues" evidence="8">
    <location>
        <position position="156"/>
    </location>
</feature>
<evidence type="ECO:0000256" key="6">
    <source>
        <dbReference type="ARBA" id="ARBA00023235"/>
    </source>
</evidence>
<dbReference type="NCBIfam" id="TIGR00652">
    <property type="entry name" value="DapF"/>
    <property type="match status" value="1"/>
</dbReference>
<evidence type="ECO:0000256" key="2">
    <source>
        <dbReference type="ARBA" id="ARBA00010219"/>
    </source>
</evidence>
<proteinExistence type="inferred from homology"/>
<comment type="catalytic activity">
    <reaction evidence="7 8">
        <text>(2S,6S)-2,6-diaminopimelate = meso-2,6-diaminopimelate</text>
        <dbReference type="Rhea" id="RHEA:15393"/>
        <dbReference type="ChEBI" id="CHEBI:57609"/>
        <dbReference type="ChEBI" id="CHEBI:57791"/>
        <dbReference type="EC" id="5.1.1.7"/>
    </reaction>
</comment>
<comment type="caution">
    <text evidence="8">Lacks conserved residue(s) required for the propagation of feature annotation.</text>
</comment>
<evidence type="ECO:0000313" key="10">
    <source>
        <dbReference type="EMBL" id="GLI33493.1"/>
    </source>
</evidence>
<dbReference type="PANTHER" id="PTHR31689">
    <property type="entry name" value="DIAMINOPIMELATE EPIMERASE, CHLOROPLASTIC"/>
    <property type="match status" value="1"/>
</dbReference>
<dbReference type="InterPro" id="IPR001653">
    <property type="entry name" value="DAP_epimerase_DapF"/>
</dbReference>
<comment type="similarity">
    <text evidence="2 8">Belongs to the diaminopimelate epimerase family.</text>
</comment>
<feature type="site" description="Could be important to modulate the pK values of the two catalytic cysteine residues" evidence="8">
    <location>
        <position position="209"/>
    </location>
</feature>
<comment type="function">
    <text evidence="8">Catalyzes the stereoinversion of LL-2,6-diaminopimelate (L,L-DAP) to meso-diaminopimelate (meso-DAP), a precursor of L-lysine and an essential component of the bacterial peptidoglycan.</text>
</comment>
<evidence type="ECO:0000313" key="11">
    <source>
        <dbReference type="Proteomes" id="UP001144372"/>
    </source>
</evidence>
<organism evidence="10 11">
    <name type="scientific">Desulforhabdus amnigena</name>
    <dbReference type="NCBI Taxonomy" id="40218"/>
    <lineage>
        <taxon>Bacteria</taxon>
        <taxon>Pseudomonadati</taxon>
        <taxon>Thermodesulfobacteriota</taxon>
        <taxon>Syntrophobacteria</taxon>
        <taxon>Syntrophobacterales</taxon>
        <taxon>Syntrophobacteraceae</taxon>
        <taxon>Desulforhabdus</taxon>
    </lineage>
</organism>
<dbReference type="EMBL" id="BSDR01000001">
    <property type="protein sequence ID" value="GLI33493.1"/>
    <property type="molecule type" value="Genomic_DNA"/>
</dbReference>
<evidence type="ECO:0000256" key="5">
    <source>
        <dbReference type="ARBA" id="ARBA00023154"/>
    </source>
</evidence>
<dbReference type="SUPFAM" id="SSF54506">
    <property type="entry name" value="Diaminopimelate epimerase-like"/>
    <property type="match status" value="2"/>
</dbReference>
<dbReference type="AlphaFoldDB" id="A0A9W6D1D5"/>
<evidence type="ECO:0000256" key="3">
    <source>
        <dbReference type="ARBA" id="ARBA00013080"/>
    </source>
</evidence>
<reference evidence="10" key="1">
    <citation type="submission" date="2022-12" db="EMBL/GenBank/DDBJ databases">
        <title>Reference genome sequencing for broad-spectrum identification of bacterial and archaeal isolates by mass spectrometry.</title>
        <authorList>
            <person name="Sekiguchi Y."/>
            <person name="Tourlousse D.M."/>
        </authorList>
    </citation>
    <scope>NUCLEOTIDE SEQUENCE</scope>
    <source>
        <strain evidence="10">ASRB1</strain>
    </source>
</reference>
<evidence type="ECO:0000256" key="1">
    <source>
        <dbReference type="ARBA" id="ARBA00005196"/>
    </source>
</evidence>
<feature type="binding site" evidence="8">
    <location>
        <position position="72"/>
    </location>
    <ligand>
        <name>substrate</name>
    </ligand>
</feature>
<comment type="pathway">
    <text evidence="1 8">Amino-acid biosynthesis; L-lysine biosynthesis via DAP pathway; DL-2,6-diaminopimelate from LL-2,6-diaminopimelate: step 1/1.</text>
</comment>
<evidence type="ECO:0000256" key="4">
    <source>
        <dbReference type="ARBA" id="ARBA00022605"/>
    </source>
</evidence>
<keyword evidence="5 8" id="KW-0457">Lysine biosynthesis</keyword>
<dbReference type="Gene3D" id="3.10.310.10">
    <property type="entry name" value="Diaminopimelate Epimerase, Chain A, domain 1"/>
    <property type="match status" value="2"/>
</dbReference>
<comment type="subcellular location">
    <subcellularLocation>
        <location evidence="8">Cytoplasm</location>
    </subcellularLocation>
</comment>
<keyword evidence="8" id="KW-0963">Cytoplasm</keyword>
<dbReference type="GO" id="GO:0009089">
    <property type="term" value="P:lysine biosynthetic process via diaminopimelate"/>
    <property type="evidence" value="ECO:0007669"/>
    <property type="project" value="UniProtKB-UniRule"/>
</dbReference>
<feature type="active site" description="Proton donor" evidence="8">
    <location>
        <position position="81"/>
    </location>
</feature>
<name>A0A9W6D1D5_9BACT</name>
<evidence type="ECO:0000256" key="7">
    <source>
        <dbReference type="ARBA" id="ARBA00051712"/>
    </source>
</evidence>
<feature type="active site" evidence="9">
    <location>
        <position position="81"/>
    </location>
</feature>
<feature type="binding site" evidence="8">
    <location>
        <begin position="220"/>
        <end position="221"/>
    </location>
    <ligand>
        <name>substrate</name>
    </ligand>
</feature>
<comment type="subunit">
    <text evidence="8">Homodimer.</text>
</comment>
<dbReference type="GO" id="GO:0008837">
    <property type="term" value="F:diaminopimelate epimerase activity"/>
    <property type="evidence" value="ECO:0007669"/>
    <property type="project" value="UniProtKB-UniRule"/>
</dbReference>
<dbReference type="InterPro" id="IPR018510">
    <property type="entry name" value="DAP_epimerase_AS"/>
</dbReference>
<keyword evidence="4 8" id="KW-0028">Amino-acid biosynthesis</keyword>
<gene>
    <name evidence="8 10" type="primary">dapF</name>
    <name evidence="10" type="ORF">DAMNIGENAA_09260</name>
</gene>
<dbReference type="PROSITE" id="PS01326">
    <property type="entry name" value="DAP_EPIMERASE"/>
    <property type="match status" value="1"/>
</dbReference>
<accession>A0A9W6D1D5</accession>